<comment type="caution">
    <text evidence="7">The sequence shown here is derived from an EMBL/GenBank/DDBJ whole genome shotgun (WGS) entry which is preliminary data.</text>
</comment>
<keyword evidence="3" id="KW-0732">Signal</keyword>
<name>A0A8G2F5K2_9PROT</name>
<proteinExistence type="predicted"/>
<evidence type="ECO:0000256" key="1">
    <source>
        <dbReference type="ARBA" id="ARBA00004613"/>
    </source>
</evidence>
<dbReference type="PIRSF" id="PIRSF034285">
    <property type="entry name" value="UCP034285"/>
    <property type="match status" value="1"/>
</dbReference>
<dbReference type="InterPro" id="IPR027417">
    <property type="entry name" value="P-loop_NTPase"/>
</dbReference>
<dbReference type="InterPro" id="IPR003119">
    <property type="entry name" value="SAP_A"/>
</dbReference>
<accession>A0A8G2F5K2</accession>
<dbReference type="AlphaFoldDB" id="A0A8G2F5K2"/>
<sequence>MSVTLLPIRRVSEPFSKGGAAPRLVPPPLAKSAQLAEVFAQSRDMGATGFTLAQVPPGRPIVWVLDRMAAQQAGWPYGPGLRGFGVDPDRLVLVCARRAADVLWSMEEALACRSLGAVIGEIWGMPKALDFTVTKRLAIRAERSGVPCFLIRYAAEETLSAARRRWRVTTLASAPHPFDPRAPGAPRWRTTLFRARDTRPGAWEASYERQAHRLDFSAAVSDPVLAEEPARQQVWG</sequence>
<reference evidence="7 8" key="1">
    <citation type="submission" date="2016-10" db="EMBL/GenBank/DDBJ databases">
        <authorList>
            <person name="Varghese N."/>
            <person name="Submissions S."/>
        </authorList>
    </citation>
    <scope>NUCLEOTIDE SEQUENCE [LARGE SCALE GENOMIC DNA]</scope>
    <source>
        <strain evidence="7 8">DSM 18839</strain>
    </source>
</reference>
<gene>
    <name evidence="7" type="ORF">SAMN05660686_04682</name>
</gene>
<evidence type="ECO:0000259" key="6">
    <source>
        <dbReference type="PROSITE" id="PS51110"/>
    </source>
</evidence>
<dbReference type="GO" id="GO:0005576">
    <property type="term" value="C:extracellular region"/>
    <property type="evidence" value="ECO:0007669"/>
    <property type="project" value="UniProtKB-SubCell"/>
</dbReference>
<evidence type="ECO:0000313" key="8">
    <source>
        <dbReference type="Proteomes" id="UP000198615"/>
    </source>
</evidence>
<dbReference type="InterPro" id="IPR017026">
    <property type="entry name" value="ImuA"/>
</dbReference>
<dbReference type="Proteomes" id="UP000198615">
    <property type="component" value="Unassembled WGS sequence"/>
</dbReference>
<dbReference type="Gene3D" id="3.40.50.300">
    <property type="entry name" value="P-loop containing nucleotide triphosphate hydrolases"/>
    <property type="match status" value="1"/>
</dbReference>
<protein>
    <submittedName>
        <fullName evidence="7">Protein ImuA</fullName>
    </submittedName>
</protein>
<evidence type="ECO:0000256" key="2">
    <source>
        <dbReference type="ARBA" id="ARBA00022525"/>
    </source>
</evidence>
<feature type="domain" description="Saposin A-type" evidence="6">
    <location>
        <begin position="88"/>
        <end position="128"/>
    </location>
</feature>
<keyword evidence="8" id="KW-1185">Reference proteome</keyword>
<evidence type="ECO:0000256" key="4">
    <source>
        <dbReference type="ARBA" id="ARBA00023157"/>
    </source>
</evidence>
<keyword evidence="2" id="KW-0964">Secreted</keyword>
<keyword evidence="5" id="KW-0325">Glycoprotein</keyword>
<evidence type="ECO:0000313" key="7">
    <source>
        <dbReference type="EMBL" id="SDG51833.1"/>
    </source>
</evidence>
<dbReference type="PROSITE" id="PS51110">
    <property type="entry name" value="SAP_A"/>
    <property type="match status" value="1"/>
</dbReference>
<comment type="subcellular location">
    <subcellularLocation>
        <location evidence="1">Secreted</location>
    </subcellularLocation>
</comment>
<keyword evidence="4" id="KW-1015">Disulfide bond</keyword>
<dbReference type="SUPFAM" id="SSF52540">
    <property type="entry name" value="P-loop containing nucleoside triphosphate hydrolases"/>
    <property type="match status" value="1"/>
</dbReference>
<evidence type="ECO:0000256" key="3">
    <source>
        <dbReference type="ARBA" id="ARBA00022729"/>
    </source>
</evidence>
<evidence type="ECO:0000256" key="5">
    <source>
        <dbReference type="ARBA" id="ARBA00023180"/>
    </source>
</evidence>
<organism evidence="7 8">
    <name type="scientific">Thalassobaculum litoreum DSM 18839</name>
    <dbReference type="NCBI Taxonomy" id="1123362"/>
    <lineage>
        <taxon>Bacteria</taxon>
        <taxon>Pseudomonadati</taxon>
        <taxon>Pseudomonadota</taxon>
        <taxon>Alphaproteobacteria</taxon>
        <taxon>Rhodospirillales</taxon>
        <taxon>Thalassobaculaceae</taxon>
        <taxon>Thalassobaculum</taxon>
    </lineage>
</organism>
<dbReference type="EMBL" id="FNBW01000020">
    <property type="protein sequence ID" value="SDG51833.1"/>
    <property type="molecule type" value="Genomic_DNA"/>
</dbReference>